<dbReference type="Proteomes" id="UP000095038">
    <property type="component" value="Unassembled WGS sequence"/>
</dbReference>
<dbReference type="EMBL" id="KV454478">
    <property type="protein sequence ID" value="ODV62020.1"/>
    <property type="molecule type" value="Genomic_DNA"/>
</dbReference>
<dbReference type="GeneID" id="30965338"/>
<keyword evidence="3" id="KW-1185">Reference proteome</keyword>
<reference evidence="3" key="1">
    <citation type="submission" date="2016-05" db="EMBL/GenBank/DDBJ databases">
        <title>Comparative genomics of biotechnologically important yeasts.</title>
        <authorList>
            <consortium name="DOE Joint Genome Institute"/>
            <person name="Riley R."/>
            <person name="Haridas S."/>
            <person name="Wolfe K.H."/>
            <person name="Lopes M.R."/>
            <person name="Hittinger C.T."/>
            <person name="Goker M."/>
            <person name="Salamov A."/>
            <person name="Wisecaver J."/>
            <person name="Long T.M."/>
            <person name="Aerts A.L."/>
            <person name="Barry K."/>
            <person name="Choi C."/>
            <person name="Clum A."/>
            <person name="Coughlan A.Y."/>
            <person name="Deshpande S."/>
            <person name="Douglass A.P."/>
            <person name="Hanson S.J."/>
            <person name="Klenk H.-P."/>
            <person name="Labutti K."/>
            <person name="Lapidus A."/>
            <person name="Lindquist E."/>
            <person name="Lipzen A."/>
            <person name="Meier-Kolthoff J.P."/>
            <person name="Ohm R.A."/>
            <person name="Otillar R.P."/>
            <person name="Pangilinan J."/>
            <person name="Peng Y."/>
            <person name="Rokas A."/>
            <person name="Rosa C.A."/>
            <person name="Scheuner C."/>
            <person name="Sibirny A.A."/>
            <person name="Slot J.C."/>
            <person name="Stielow J.B."/>
            <person name="Sun H."/>
            <person name="Kurtzman C.P."/>
            <person name="Blackwell M."/>
            <person name="Grigoriev I.V."/>
            <person name="Jeffries T.W."/>
        </authorList>
    </citation>
    <scope>NUCLEOTIDE SEQUENCE [LARGE SCALE GENOMIC DNA]</scope>
    <source>
        <strain evidence="3">DSM 1968</strain>
    </source>
</reference>
<protein>
    <submittedName>
        <fullName evidence="2">Uncharacterized protein</fullName>
    </submittedName>
</protein>
<feature type="compositionally biased region" description="Low complexity" evidence="1">
    <location>
        <begin position="104"/>
        <end position="132"/>
    </location>
</feature>
<feature type="region of interest" description="Disordered" evidence="1">
    <location>
        <begin position="1"/>
        <end position="21"/>
    </location>
</feature>
<gene>
    <name evidence="2" type="ORF">ASCRUDRAFT_69720</name>
</gene>
<accession>A0A1D2VK85</accession>
<feature type="region of interest" description="Disordered" evidence="1">
    <location>
        <begin position="104"/>
        <end position="165"/>
    </location>
</feature>
<feature type="compositionally biased region" description="Low complexity" evidence="1">
    <location>
        <begin position="143"/>
        <end position="160"/>
    </location>
</feature>
<organism evidence="2 3">
    <name type="scientific">Ascoidea rubescens DSM 1968</name>
    <dbReference type="NCBI Taxonomy" id="1344418"/>
    <lineage>
        <taxon>Eukaryota</taxon>
        <taxon>Fungi</taxon>
        <taxon>Dikarya</taxon>
        <taxon>Ascomycota</taxon>
        <taxon>Saccharomycotina</taxon>
        <taxon>Saccharomycetes</taxon>
        <taxon>Ascoideaceae</taxon>
        <taxon>Ascoidea</taxon>
    </lineage>
</organism>
<dbReference type="RefSeq" id="XP_020048327.1">
    <property type="nucleotide sequence ID" value="XM_020191702.1"/>
</dbReference>
<name>A0A1D2VK85_9ASCO</name>
<dbReference type="AlphaFoldDB" id="A0A1D2VK85"/>
<evidence type="ECO:0000313" key="3">
    <source>
        <dbReference type="Proteomes" id="UP000095038"/>
    </source>
</evidence>
<evidence type="ECO:0000256" key="1">
    <source>
        <dbReference type="SAM" id="MobiDB-lite"/>
    </source>
</evidence>
<dbReference type="InParanoid" id="A0A1D2VK85"/>
<evidence type="ECO:0000313" key="2">
    <source>
        <dbReference type="EMBL" id="ODV62020.1"/>
    </source>
</evidence>
<sequence length="301" mass="33939">MANIHTKSSLPAKRYHNDIDTDNIPQISKSRKLNHSTNSHISNDTDLTNISNISNISNLSNISHISHISQISQDSNDLLTDNNTSSPIDTSILNSPKYLSSNYNYHNNINNSNIPNNSNNSTSSSNQTSNPHPVHTHSPYPSPTNTNTSNTNTNTSNSIPSKEENTNIENYYDNLETNPDYISLTSTLSLLYNQKLKISQRIHQLSLLKKKLLLLKNNSSNNTNNNTYILNNLLNSLNLSNLNNNNNINISDTVIKSPTIDWEKYGFLNNNLVENEIKNLDTFFINNNNSFFKNVLLFDQN</sequence>
<proteinExistence type="predicted"/>